<evidence type="ECO:0000313" key="1">
    <source>
        <dbReference type="EMBL" id="KAJ2774471.1"/>
    </source>
</evidence>
<evidence type="ECO:0000313" key="2">
    <source>
        <dbReference type="Proteomes" id="UP001140234"/>
    </source>
</evidence>
<comment type="caution">
    <text evidence="1">The sequence shown here is derived from an EMBL/GenBank/DDBJ whole genome shotgun (WGS) entry which is preliminary data.</text>
</comment>
<accession>A0ACC1K6Q1</accession>
<sequence>MAKALLTLAVVAAAASVGTAPLAGAAVAVSDLPCLVAAVAAGGSGLLRWAARALLFVALWTCPPGLLYAAVSMGPRPAPADARPDTACRLLTAALSVLAMARMAAVLQRRRS</sequence>
<organism evidence="1 2">
    <name type="scientific">Coemansia nantahalensis</name>
    <dbReference type="NCBI Taxonomy" id="2789366"/>
    <lineage>
        <taxon>Eukaryota</taxon>
        <taxon>Fungi</taxon>
        <taxon>Fungi incertae sedis</taxon>
        <taxon>Zoopagomycota</taxon>
        <taxon>Kickxellomycotina</taxon>
        <taxon>Kickxellomycetes</taxon>
        <taxon>Kickxellales</taxon>
        <taxon>Kickxellaceae</taxon>
        <taxon>Coemansia</taxon>
    </lineage>
</organism>
<reference evidence="1" key="1">
    <citation type="submission" date="2022-07" db="EMBL/GenBank/DDBJ databases">
        <title>Phylogenomic reconstructions and comparative analyses of Kickxellomycotina fungi.</title>
        <authorList>
            <person name="Reynolds N.K."/>
            <person name="Stajich J.E."/>
            <person name="Barry K."/>
            <person name="Grigoriev I.V."/>
            <person name="Crous P."/>
            <person name="Smith M.E."/>
        </authorList>
    </citation>
    <scope>NUCLEOTIDE SEQUENCE</scope>
    <source>
        <strain evidence="1">CBS 109366</strain>
    </source>
</reference>
<protein>
    <submittedName>
        <fullName evidence="1">Uncharacterized protein</fullName>
    </submittedName>
</protein>
<proteinExistence type="predicted"/>
<dbReference type="EMBL" id="JANBUJ010000097">
    <property type="protein sequence ID" value="KAJ2774471.1"/>
    <property type="molecule type" value="Genomic_DNA"/>
</dbReference>
<dbReference type="Proteomes" id="UP001140234">
    <property type="component" value="Unassembled WGS sequence"/>
</dbReference>
<name>A0ACC1K6Q1_9FUNG</name>
<keyword evidence="2" id="KW-1185">Reference proteome</keyword>
<gene>
    <name evidence="1" type="ORF">IWQ57_000805</name>
</gene>